<evidence type="ECO:0000256" key="4">
    <source>
        <dbReference type="ARBA" id="ARBA00023136"/>
    </source>
</evidence>
<sequence length="141" mass="16283">MPRKKKKNIYNMHINIMMSVKSVTFRRFVITGMLATILHFITALFLIFNHLLTPAFANAFAFTMTTIISYFINTLWSFSQKIRAKNTFRYAITACIGFTLSYSIASISGYLFVNPVISIIFVAAFVPPVIFFIHKKWTYLN</sequence>
<evidence type="ECO:0000256" key="2">
    <source>
        <dbReference type="ARBA" id="ARBA00022692"/>
    </source>
</evidence>
<evidence type="ECO:0000313" key="8">
    <source>
        <dbReference type="Proteomes" id="UP000255169"/>
    </source>
</evidence>
<evidence type="ECO:0000256" key="3">
    <source>
        <dbReference type="ARBA" id="ARBA00022989"/>
    </source>
</evidence>
<keyword evidence="4 5" id="KW-0472">Membrane</keyword>
<feature type="transmembrane region" description="Helical" evidence="5">
    <location>
        <begin position="111"/>
        <end position="133"/>
    </location>
</feature>
<evidence type="ECO:0000313" key="7">
    <source>
        <dbReference type="EMBL" id="SUQ01257.1"/>
    </source>
</evidence>
<dbReference type="GO" id="GO:0016020">
    <property type="term" value="C:membrane"/>
    <property type="evidence" value="ECO:0007669"/>
    <property type="project" value="UniProtKB-SubCell"/>
</dbReference>
<feature type="domain" description="GtrA/DPMS transmembrane" evidence="6">
    <location>
        <begin position="27"/>
        <end position="138"/>
    </location>
</feature>
<keyword evidence="8" id="KW-1185">Reference proteome</keyword>
<evidence type="ECO:0000256" key="1">
    <source>
        <dbReference type="ARBA" id="ARBA00004141"/>
    </source>
</evidence>
<keyword evidence="3 5" id="KW-1133">Transmembrane helix</keyword>
<dbReference type="Proteomes" id="UP000255169">
    <property type="component" value="Unassembled WGS sequence"/>
</dbReference>
<comment type="subcellular location">
    <subcellularLocation>
        <location evidence="1">Membrane</location>
        <topology evidence="1">Multi-pass membrane protein</topology>
    </subcellularLocation>
</comment>
<dbReference type="RefSeq" id="WP_038251152.1">
    <property type="nucleotide sequence ID" value="NZ_CP071802.1"/>
</dbReference>
<feature type="transmembrane region" description="Helical" evidence="5">
    <location>
        <begin position="88"/>
        <end position="105"/>
    </location>
</feature>
<keyword evidence="2 5" id="KW-0812">Transmembrane</keyword>
<dbReference type="InterPro" id="IPR007267">
    <property type="entry name" value="GtrA_DPMS_TM"/>
</dbReference>
<organism evidence="7 8">
    <name type="scientific">Yersinia ruckeri</name>
    <dbReference type="NCBI Taxonomy" id="29486"/>
    <lineage>
        <taxon>Bacteria</taxon>
        <taxon>Pseudomonadati</taxon>
        <taxon>Pseudomonadota</taxon>
        <taxon>Gammaproteobacteria</taxon>
        <taxon>Enterobacterales</taxon>
        <taxon>Yersiniaceae</taxon>
        <taxon>Yersinia</taxon>
    </lineage>
</organism>
<accession>A0A380QRJ0</accession>
<dbReference type="EMBL" id="UHJG01000001">
    <property type="protein sequence ID" value="SUQ01257.1"/>
    <property type="molecule type" value="Genomic_DNA"/>
</dbReference>
<dbReference type="GO" id="GO:0000271">
    <property type="term" value="P:polysaccharide biosynthetic process"/>
    <property type="evidence" value="ECO:0007669"/>
    <property type="project" value="InterPro"/>
</dbReference>
<reference evidence="7 8" key="1">
    <citation type="submission" date="2018-06" db="EMBL/GenBank/DDBJ databases">
        <authorList>
            <consortium name="Pathogen Informatics"/>
            <person name="Doyle S."/>
        </authorList>
    </citation>
    <scope>NUCLEOTIDE SEQUENCE [LARGE SCALE GENOMIC DNA]</scope>
    <source>
        <strain evidence="7 8">NCTC10476</strain>
    </source>
</reference>
<dbReference type="Pfam" id="PF04138">
    <property type="entry name" value="GtrA_DPMS_TM"/>
    <property type="match status" value="1"/>
</dbReference>
<proteinExistence type="predicted"/>
<feature type="transmembrane region" description="Helical" evidence="5">
    <location>
        <begin position="55"/>
        <end position="76"/>
    </location>
</feature>
<feature type="transmembrane region" description="Helical" evidence="5">
    <location>
        <begin position="28"/>
        <end position="49"/>
    </location>
</feature>
<gene>
    <name evidence="7" type="ORF">NCTC10476_02606</name>
</gene>
<dbReference type="OrthoDB" id="7011564at2"/>
<protein>
    <submittedName>
        <fullName evidence="7">GtrA-like protein</fullName>
    </submittedName>
</protein>
<dbReference type="AlphaFoldDB" id="A0A380QRJ0"/>
<evidence type="ECO:0000256" key="5">
    <source>
        <dbReference type="SAM" id="Phobius"/>
    </source>
</evidence>
<evidence type="ECO:0000259" key="6">
    <source>
        <dbReference type="Pfam" id="PF04138"/>
    </source>
</evidence>
<dbReference type="GeneID" id="99615897"/>
<name>A0A380QRJ0_YERRU</name>